<feature type="region of interest" description="Disordered" evidence="3">
    <location>
        <begin position="21"/>
        <end position="49"/>
    </location>
</feature>
<dbReference type="PANTHER" id="PTHR11377">
    <property type="entry name" value="N-MYRISTOYL TRANSFERASE"/>
    <property type="match status" value="1"/>
</dbReference>
<evidence type="ECO:0000313" key="6">
    <source>
        <dbReference type="Proteomes" id="UP001153076"/>
    </source>
</evidence>
<evidence type="ECO:0000256" key="3">
    <source>
        <dbReference type="SAM" id="MobiDB-lite"/>
    </source>
</evidence>
<dbReference type="GO" id="GO:0004379">
    <property type="term" value="F:glycylpeptide N-tetradecanoyltransferase activity"/>
    <property type="evidence" value="ECO:0007669"/>
    <property type="project" value="UniProtKB-EC"/>
</dbReference>
<dbReference type="SUPFAM" id="SSF55729">
    <property type="entry name" value="Acyl-CoA N-acyltransferases (Nat)"/>
    <property type="match status" value="1"/>
</dbReference>
<sequence length="299" mass="33267">MELQACLFLQILGIEIGEEDNSTNNESLASRDTNSNGHPTTKASRSSIMRANPDARIRVRGDVITMAEYWHRPLNSRKLNEIEFSRIGSRKTMRRIIKFYKLSNSIGSLGFRKMELRDGHAVTQLLRGYLTRFVIASEFAENEVEYWLLTKENLLRNSFCHYGNPNHQTSKATYAYYNVATKTPLIPLVNDALIMTKKKDCDVFNALDITENVSFFKKLKFKAELDHSGGLSGSAMEGPSSPGICTEPAGTELGFPSASSAPSPINTGPREVQDTTQALDPAVAERHYDNGPIQSAEPT</sequence>
<keyword evidence="1" id="KW-0808">Transferase</keyword>
<dbReference type="EC" id="2.3.1.97" evidence="1"/>
<accession>A0A9Q1KHE0</accession>
<dbReference type="AlphaFoldDB" id="A0A9Q1KHE0"/>
<name>A0A9Q1KHE0_9CARY</name>
<evidence type="ECO:0000256" key="2">
    <source>
        <dbReference type="RuleBase" id="RU004178"/>
    </source>
</evidence>
<evidence type="ECO:0000313" key="5">
    <source>
        <dbReference type="EMBL" id="KAJ8442914.1"/>
    </source>
</evidence>
<dbReference type="InterPro" id="IPR000903">
    <property type="entry name" value="NMT"/>
</dbReference>
<feature type="region of interest" description="Disordered" evidence="3">
    <location>
        <begin position="230"/>
        <end position="299"/>
    </location>
</feature>
<dbReference type="PANTHER" id="PTHR11377:SF5">
    <property type="entry name" value="GLYCYLPEPTIDE N-TETRADECANOYLTRANSFERASE"/>
    <property type="match status" value="1"/>
</dbReference>
<comment type="catalytic activity">
    <reaction evidence="1">
        <text>N-terminal glycyl-[protein] + tetradecanoyl-CoA = N-tetradecanoylglycyl-[protein] + CoA + H(+)</text>
        <dbReference type="Rhea" id="RHEA:15521"/>
        <dbReference type="Rhea" id="RHEA-COMP:12666"/>
        <dbReference type="Rhea" id="RHEA-COMP:12667"/>
        <dbReference type="ChEBI" id="CHEBI:15378"/>
        <dbReference type="ChEBI" id="CHEBI:57287"/>
        <dbReference type="ChEBI" id="CHEBI:57385"/>
        <dbReference type="ChEBI" id="CHEBI:64723"/>
        <dbReference type="ChEBI" id="CHEBI:133050"/>
        <dbReference type="EC" id="2.3.1.97"/>
    </reaction>
</comment>
<gene>
    <name evidence="5" type="ORF">Cgig2_022280</name>
</gene>
<evidence type="ECO:0000259" key="4">
    <source>
        <dbReference type="Pfam" id="PF02799"/>
    </source>
</evidence>
<dbReference type="EMBL" id="JAKOGI010000132">
    <property type="protein sequence ID" value="KAJ8442914.1"/>
    <property type="molecule type" value="Genomic_DNA"/>
</dbReference>
<dbReference type="Pfam" id="PF02799">
    <property type="entry name" value="NMT_C"/>
    <property type="match status" value="2"/>
</dbReference>
<comment type="function">
    <text evidence="1">Adds a myristoyl group to the N-terminal glycine residue of certain cellular proteins.</text>
</comment>
<dbReference type="Gene3D" id="3.40.630.30">
    <property type="match status" value="2"/>
</dbReference>
<dbReference type="GO" id="GO:0005737">
    <property type="term" value="C:cytoplasm"/>
    <property type="evidence" value="ECO:0007669"/>
    <property type="project" value="TreeGrafter"/>
</dbReference>
<dbReference type="OrthoDB" id="60315at2759"/>
<keyword evidence="6" id="KW-1185">Reference proteome</keyword>
<evidence type="ECO:0000256" key="1">
    <source>
        <dbReference type="RuleBase" id="RU000586"/>
    </source>
</evidence>
<keyword evidence="1" id="KW-0012">Acyltransferase</keyword>
<dbReference type="InterPro" id="IPR016181">
    <property type="entry name" value="Acyl_CoA_acyltransferase"/>
</dbReference>
<comment type="similarity">
    <text evidence="2">Belongs to the NMT family.</text>
</comment>
<feature type="domain" description="Glycylpeptide N-tetradecanoyltransferase C-terminal" evidence="4">
    <location>
        <begin position="81"/>
        <end position="153"/>
    </location>
</feature>
<comment type="caution">
    <text evidence="5">The sequence shown here is derived from an EMBL/GenBank/DDBJ whole genome shotgun (WGS) entry which is preliminary data.</text>
</comment>
<reference evidence="5" key="1">
    <citation type="submission" date="2022-04" db="EMBL/GenBank/DDBJ databases">
        <title>Carnegiea gigantea Genome sequencing and assembly v2.</title>
        <authorList>
            <person name="Copetti D."/>
            <person name="Sanderson M.J."/>
            <person name="Burquez A."/>
            <person name="Wojciechowski M.F."/>
        </authorList>
    </citation>
    <scope>NUCLEOTIDE SEQUENCE</scope>
    <source>
        <strain evidence="5">SGP5-SGP5p</strain>
        <tissue evidence="5">Aerial part</tissue>
    </source>
</reference>
<dbReference type="Proteomes" id="UP001153076">
    <property type="component" value="Unassembled WGS sequence"/>
</dbReference>
<feature type="domain" description="Glycylpeptide N-tetradecanoyltransferase C-terminal" evidence="4">
    <location>
        <begin position="163"/>
        <end position="223"/>
    </location>
</feature>
<organism evidence="5 6">
    <name type="scientific">Carnegiea gigantea</name>
    <dbReference type="NCBI Taxonomy" id="171969"/>
    <lineage>
        <taxon>Eukaryota</taxon>
        <taxon>Viridiplantae</taxon>
        <taxon>Streptophyta</taxon>
        <taxon>Embryophyta</taxon>
        <taxon>Tracheophyta</taxon>
        <taxon>Spermatophyta</taxon>
        <taxon>Magnoliopsida</taxon>
        <taxon>eudicotyledons</taxon>
        <taxon>Gunneridae</taxon>
        <taxon>Pentapetalae</taxon>
        <taxon>Caryophyllales</taxon>
        <taxon>Cactineae</taxon>
        <taxon>Cactaceae</taxon>
        <taxon>Cactoideae</taxon>
        <taxon>Echinocereeae</taxon>
        <taxon>Carnegiea</taxon>
    </lineage>
</organism>
<dbReference type="InterPro" id="IPR022677">
    <property type="entry name" value="NMT_C"/>
</dbReference>
<protein>
    <recommendedName>
        <fullName evidence="1">Glycylpeptide N-tetradecanoyltransferase</fullName>
        <ecNumber evidence="1">2.3.1.97</ecNumber>
    </recommendedName>
</protein>
<feature type="compositionally biased region" description="Polar residues" evidence="3">
    <location>
        <begin position="22"/>
        <end position="49"/>
    </location>
</feature>
<feature type="compositionally biased region" description="Polar residues" evidence="3">
    <location>
        <begin position="257"/>
        <end position="266"/>
    </location>
</feature>
<proteinExistence type="inferred from homology"/>